<reference evidence="1 2" key="2">
    <citation type="submission" date="2015-05" db="EMBL/GenBank/DDBJ databases">
        <title>Distinctive expansion of gene families associated with plant cell wall degradation and secondary metabolism in the genomes of grapevine trunk pathogens.</title>
        <authorList>
            <person name="Lawrence D.P."/>
            <person name="Travadon R."/>
            <person name="Rolshausen P.E."/>
            <person name="Baumgartner K."/>
        </authorList>
    </citation>
    <scope>NUCLEOTIDE SEQUENCE [LARGE SCALE GENOMIC DNA]</scope>
    <source>
        <strain evidence="1">DS831</strain>
    </source>
</reference>
<dbReference type="EMBL" id="LAQI01000249">
    <property type="protein sequence ID" value="KKY13979.1"/>
    <property type="molecule type" value="Genomic_DNA"/>
</dbReference>
<gene>
    <name evidence="1" type="ORF">UCDDS831_g08524</name>
</gene>
<name>A0A0G2DTI8_9PEZI</name>
<proteinExistence type="predicted"/>
<protein>
    <submittedName>
        <fullName evidence="1">Uncharacterized protein</fullName>
    </submittedName>
</protein>
<dbReference type="AlphaFoldDB" id="A0A0G2DTI8"/>
<organism evidence="1 2">
    <name type="scientific">Diplodia seriata</name>
    <dbReference type="NCBI Taxonomy" id="420778"/>
    <lineage>
        <taxon>Eukaryota</taxon>
        <taxon>Fungi</taxon>
        <taxon>Dikarya</taxon>
        <taxon>Ascomycota</taxon>
        <taxon>Pezizomycotina</taxon>
        <taxon>Dothideomycetes</taxon>
        <taxon>Dothideomycetes incertae sedis</taxon>
        <taxon>Botryosphaeriales</taxon>
        <taxon>Botryosphaeriaceae</taxon>
        <taxon>Diplodia</taxon>
    </lineage>
</organism>
<comment type="caution">
    <text evidence="1">The sequence shown here is derived from an EMBL/GenBank/DDBJ whole genome shotgun (WGS) entry which is preliminary data.</text>
</comment>
<accession>A0A0G2DTI8</accession>
<sequence>MNSRLSFIMASHVSCSMTKVVVEWVFRENFSDFWEDFEGQLGFASEELDYVMSGKLHKVIDQVGGSDNQHIQMKQDQVWNVFFLVKFVSRGVQEVDERINSVRRIVKHLHNSRGVFLVGGREG</sequence>
<reference evidence="1 2" key="1">
    <citation type="submission" date="2015-03" db="EMBL/GenBank/DDBJ databases">
        <authorList>
            <person name="Morales-Cruz A."/>
            <person name="Amrine K.C."/>
            <person name="Cantu D."/>
        </authorList>
    </citation>
    <scope>NUCLEOTIDE SEQUENCE [LARGE SCALE GENOMIC DNA]</scope>
    <source>
        <strain evidence="1">DS831</strain>
    </source>
</reference>
<dbReference type="Proteomes" id="UP000034182">
    <property type="component" value="Unassembled WGS sequence"/>
</dbReference>
<evidence type="ECO:0000313" key="2">
    <source>
        <dbReference type="Proteomes" id="UP000034182"/>
    </source>
</evidence>
<evidence type="ECO:0000313" key="1">
    <source>
        <dbReference type="EMBL" id="KKY13979.1"/>
    </source>
</evidence>